<dbReference type="CDD" id="cd03468">
    <property type="entry name" value="PolY_like"/>
    <property type="match status" value="1"/>
</dbReference>
<dbReference type="AlphaFoldDB" id="A0A5C6TTN6"/>
<reference evidence="4 5" key="1">
    <citation type="journal article" date="2015" name="J. Microbiol.">
        <title>Sphingosinicella ginsenosidimutans sp. nov., with ginsenoside converting activity.</title>
        <authorList>
            <person name="Kim J.K."/>
            <person name="Kang M.S."/>
            <person name="Park S.C."/>
            <person name="Kim K.M."/>
            <person name="Choi K."/>
            <person name="Yoon M.H."/>
            <person name="Im W.T."/>
        </authorList>
    </citation>
    <scope>NUCLEOTIDE SEQUENCE [LARGE SCALE GENOMIC DNA]</scope>
    <source>
        <strain evidence="4 5">BS-11</strain>
    </source>
</reference>
<keyword evidence="5" id="KW-1185">Reference proteome</keyword>
<dbReference type="PANTHER" id="PTHR35369:SF2">
    <property type="entry name" value="BLR3025 PROTEIN"/>
    <property type="match status" value="1"/>
</dbReference>
<evidence type="ECO:0000256" key="1">
    <source>
        <dbReference type="ARBA" id="ARBA00022763"/>
    </source>
</evidence>
<evidence type="ECO:0000313" key="5">
    <source>
        <dbReference type="Proteomes" id="UP000321249"/>
    </source>
</evidence>
<dbReference type="InterPro" id="IPR001126">
    <property type="entry name" value="UmuC"/>
</dbReference>
<protein>
    <submittedName>
        <fullName evidence="4">DNA polymerase Y family protein</fullName>
    </submittedName>
</protein>
<dbReference type="SUPFAM" id="SSF56672">
    <property type="entry name" value="DNA/RNA polymerases"/>
    <property type="match status" value="1"/>
</dbReference>
<dbReference type="InterPro" id="IPR045443">
    <property type="entry name" value="DUF6504"/>
</dbReference>
<sequence>MARLASLCLPDLAIARIRRAERIASPPESRRGDVDPILIAARGGGWRPGARWARETAPPRLIARPDGGAALVTALKDGNRIVLAAACARAQALGLAPGMPLAQARILVPGLVVRDADPAGDAAWLDRLACFAARRWTPRAAPSGPDGLWLDLTGVAHLFGGEARMCERILAFCRRLGFAARIAVAGSLGAAHALARHGAAPLILCPEGGEAEAIAPFPLAALRLGAEVLDAAARLGVGTIGALAAMPRAPLQRRFGGLLLKRLDQALGRVGEPFDPVVPEEPPAVLLRFLEPIATPEAIEEALGEAMRRLVPRLESAGLGVRRLLLACDRIDGDVQQAAIGTARATRDGAHLLRLMAARIERLEPGFGLENLRLVATRVEPLGAQPIEGGLAGRETPDLAALVDRLAVRLGRRRVFRLSAIESDLPERSVARADPLGAAAPWPRWPRPACLLAPPEPVDFVMAEHPDGVPLRFTWRGRAYKVVAGDGPERIHGEWWRRADEADAIRDYFQVESEEGQRFWLFRRGDPDLPGTGDLTWHMHGIFA</sequence>
<comment type="caution">
    <text evidence="4">The sequence shown here is derived from an EMBL/GenBank/DDBJ whole genome shotgun (WGS) entry which is preliminary data.</text>
</comment>
<dbReference type="InterPro" id="IPR050356">
    <property type="entry name" value="SulA_CellDiv_inhibitor"/>
</dbReference>
<dbReference type="Proteomes" id="UP000321249">
    <property type="component" value="Unassembled WGS sequence"/>
</dbReference>
<gene>
    <name evidence="4" type="ORF">FRZ32_08750</name>
</gene>
<dbReference type="EMBL" id="VOQQ01000001">
    <property type="protein sequence ID" value="TXC63742.1"/>
    <property type="molecule type" value="Genomic_DNA"/>
</dbReference>
<accession>A0A5C6TTN6</accession>
<dbReference type="PANTHER" id="PTHR35369">
    <property type="entry name" value="BLR3025 PROTEIN-RELATED"/>
    <property type="match status" value="1"/>
</dbReference>
<evidence type="ECO:0000313" key="4">
    <source>
        <dbReference type="EMBL" id="TXC63742.1"/>
    </source>
</evidence>
<feature type="domain" description="DUF6504" evidence="3">
    <location>
        <begin position="461"/>
        <end position="538"/>
    </location>
</feature>
<dbReference type="Pfam" id="PF20114">
    <property type="entry name" value="DUF6504"/>
    <property type="match status" value="1"/>
</dbReference>
<evidence type="ECO:0000259" key="3">
    <source>
        <dbReference type="Pfam" id="PF20114"/>
    </source>
</evidence>
<evidence type="ECO:0000259" key="2">
    <source>
        <dbReference type="Pfam" id="PF00817"/>
    </source>
</evidence>
<dbReference type="OrthoDB" id="9788640at2"/>
<dbReference type="RefSeq" id="WP_147043148.1">
    <property type="nucleotide sequence ID" value="NZ_BAABIR010000004.1"/>
</dbReference>
<feature type="domain" description="UmuC" evidence="2">
    <location>
        <begin position="80"/>
        <end position="191"/>
    </location>
</feature>
<dbReference type="Pfam" id="PF00817">
    <property type="entry name" value="IMS"/>
    <property type="match status" value="1"/>
</dbReference>
<proteinExistence type="predicted"/>
<organism evidence="4 5">
    <name type="scientific">Allosphingosinicella ginsenosidimutans</name>
    <dbReference type="NCBI Taxonomy" id="1176539"/>
    <lineage>
        <taxon>Bacteria</taxon>
        <taxon>Pseudomonadati</taxon>
        <taxon>Pseudomonadota</taxon>
        <taxon>Alphaproteobacteria</taxon>
        <taxon>Sphingomonadales</taxon>
        <taxon>Sphingomonadaceae</taxon>
        <taxon>Allosphingosinicella</taxon>
    </lineage>
</organism>
<dbReference type="GO" id="GO:0006281">
    <property type="term" value="P:DNA repair"/>
    <property type="evidence" value="ECO:0007669"/>
    <property type="project" value="InterPro"/>
</dbReference>
<name>A0A5C6TTN6_9SPHN</name>
<keyword evidence="1" id="KW-0227">DNA damage</keyword>
<dbReference type="InterPro" id="IPR043502">
    <property type="entry name" value="DNA/RNA_pol_sf"/>
</dbReference>